<dbReference type="AlphaFoldDB" id="A0A1G2TZX0"/>
<comment type="caution">
    <text evidence="1">The sequence shown here is derived from an EMBL/GenBank/DDBJ whole genome shotgun (WGS) entry which is preliminary data.</text>
</comment>
<proteinExistence type="predicted"/>
<protein>
    <submittedName>
        <fullName evidence="1">Uncharacterized protein</fullName>
    </submittedName>
</protein>
<gene>
    <name evidence="1" type="ORF">A3B14_02325</name>
</gene>
<evidence type="ECO:0000313" key="2">
    <source>
        <dbReference type="Proteomes" id="UP000176800"/>
    </source>
</evidence>
<organism evidence="1 2">
    <name type="scientific">Candidatus Zambryskibacteria bacterium RIFCSPLOWO2_01_FULL_45_21</name>
    <dbReference type="NCBI Taxonomy" id="1802761"/>
    <lineage>
        <taxon>Bacteria</taxon>
        <taxon>Candidatus Zambryskiibacteriota</taxon>
    </lineage>
</organism>
<evidence type="ECO:0000313" key="1">
    <source>
        <dbReference type="EMBL" id="OHB02848.1"/>
    </source>
</evidence>
<sequence length="60" mass="6683">MLTSQKWGGAQENVNKFLLEISNIFIESLILASADALQLWRTGRISSFASVVDFQPLPVM</sequence>
<name>A0A1G2TZX0_9BACT</name>
<dbReference type="EMBL" id="MHWE01000025">
    <property type="protein sequence ID" value="OHB02848.1"/>
    <property type="molecule type" value="Genomic_DNA"/>
</dbReference>
<reference evidence="1 2" key="1">
    <citation type="journal article" date="2016" name="Nat. Commun.">
        <title>Thousands of microbial genomes shed light on interconnected biogeochemical processes in an aquifer system.</title>
        <authorList>
            <person name="Anantharaman K."/>
            <person name="Brown C.T."/>
            <person name="Hug L.A."/>
            <person name="Sharon I."/>
            <person name="Castelle C.J."/>
            <person name="Probst A.J."/>
            <person name="Thomas B.C."/>
            <person name="Singh A."/>
            <person name="Wilkins M.J."/>
            <person name="Karaoz U."/>
            <person name="Brodie E.L."/>
            <person name="Williams K.H."/>
            <person name="Hubbard S.S."/>
            <person name="Banfield J.F."/>
        </authorList>
    </citation>
    <scope>NUCLEOTIDE SEQUENCE [LARGE SCALE GENOMIC DNA]</scope>
</reference>
<accession>A0A1G2TZX0</accession>
<dbReference type="Proteomes" id="UP000176800">
    <property type="component" value="Unassembled WGS sequence"/>
</dbReference>